<sequence length="67" mass="7886">MKTILVFPEPKAQEIPKSFFLKARQRRAFKKTIFIMRITETPPTLIIELHASLTFLFFISDRFISAL</sequence>
<protein>
    <submittedName>
        <fullName evidence="1">Uncharacterized protein</fullName>
    </submittedName>
</protein>
<proteinExistence type="predicted"/>
<keyword evidence="2" id="KW-1185">Reference proteome</keyword>
<name>A0ABU5TH73_9CYAN</name>
<organism evidence="1 2">
    <name type="scientific">Pseudanabaena galeata UHCC 0370</name>
    <dbReference type="NCBI Taxonomy" id="3110310"/>
    <lineage>
        <taxon>Bacteria</taxon>
        <taxon>Bacillati</taxon>
        <taxon>Cyanobacteriota</taxon>
        <taxon>Cyanophyceae</taxon>
        <taxon>Pseudanabaenales</taxon>
        <taxon>Pseudanabaenaceae</taxon>
        <taxon>Pseudanabaena</taxon>
    </lineage>
</organism>
<evidence type="ECO:0000313" key="2">
    <source>
        <dbReference type="Proteomes" id="UP001301388"/>
    </source>
</evidence>
<gene>
    <name evidence="1" type="ORF">VB774_08195</name>
</gene>
<comment type="caution">
    <text evidence="1">The sequence shown here is derived from an EMBL/GenBank/DDBJ whole genome shotgun (WGS) entry which is preliminary data.</text>
</comment>
<evidence type="ECO:0000313" key="1">
    <source>
        <dbReference type="EMBL" id="MEA5477599.1"/>
    </source>
</evidence>
<dbReference type="RefSeq" id="WP_323261204.1">
    <property type="nucleotide sequence ID" value="NZ_JAYGIE010000030.1"/>
</dbReference>
<accession>A0ABU5TH73</accession>
<dbReference type="EMBL" id="JAYGIE010000030">
    <property type="protein sequence ID" value="MEA5477599.1"/>
    <property type="molecule type" value="Genomic_DNA"/>
</dbReference>
<reference evidence="1 2" key="1">
    <citation type="submission" date="2023-12" db="EMBL/GenBank/DDBJ databases">
        <title>Baltic Sea Cyanobacteria.</title>
        <authorList>
            <person name="Delbaje E."/>
            <person name="Fewer D.P."/>
            <person name="Shishido T.K."/>
        </authorList>
    </citation>
    <scope>NUCLEOTIDE SEQUENCE [LARGE SCALE GENOMIC DNA]</scope>
    <source>
        <strain evidence="1 2">UHCC 0370</strain>
    </source>
</reference>
<dbReference type="Proteomes" id="UP001301388">
    <property type="component" value="Unassembled WGS sequence"/>
</dbReference>